<organism evidence="2 3">
    <name type="scientific">Streptomyces gelaticus</name>
    <dbReference type="NCBI Taxonomy" id="285446"/>
    <lineage>
        <taxon>Bacteria</taxon>
        <taxon>Bacillati</taxon>
        <taxon>Actinomycetota</taxon>
        <taxon>Actinomycetes</taxon>
        <taxon>Kitasatosporales</taxon>
        <taxon>Streptomycetaceae</taxon>
        <taxon>Streptomyces</taxon>
    </lineage>
</organism>
<evidence type="ECO:0000313" key="2">
    <source>
        <dbReference type="EMBL" id="GGV96963.1"/>
    </source>
</evidence>
<evidence type="ECO:0008006" key="4">
    <source>
        <dbReference type="Google" id="ProtNLM"/>
    </source>
</evidence>
<comment type="caution">
    <text evidence="2">The sequence shown here is derived from an EMBL/GenBank/DDBJ whole genome shotgun (WGS) entry which is preliminary data.</text>
</comment>
<reference evidence="3" key="1">
    <citation type="journal article" date="2019" name="Int. J. Syst. Evol. Microbiol.">
        <title>The Global Catalogue of Microorganisms (GCM) 10K type strain sequencing project: providing services to taxonomists for standard genome sequencing and annotation.</title>
        <authorList>
            <consortium name="The Broad Institute Genomics Platform"/>
            <consortium name="The Broad Institute Genome Sequencing Center for Infectious Disease"/>
            <person name="Wu L."/>
            <person name="Ma J."/>
        </authorList>
    </citation>
    <scope>NUCLEOTIDE SEQUENCE [LARGE SCALE GENOMIC DNA]</scope>
    <source>
        <strain evidence="3">JCM 4376</strain>
    </source>
</reference>
<dbReference type="RefSeq" id="WP_189548053.1">
    <property type="nucleotide sequence ID" value="NZ_BMTF01000043.1"/>
</dbReference>
<proteinExistence type="predicted"/>
<gene>
    <name evidence="2" type="ORF">GCM10015535_67380</name>
</gene>
<name>A0ABQ2WBE3_9ACTN</name>
<dbReference type="EMBL" id="BMTF01000043">
    <property type="protein sequence ID" value="GGV96963.1"/>
    <property type="molecule type" value="Genomic_DNA"/>
</dbReference>
<evidence type="ECO:0000256" key="1">
    <source>
        <dbReference type="SAM" id="MobiDB-lite"/>
    </source>
</evidence>
<dbReference type="Proteomes" id="UP000660675">
    <property type="component" value="Unassembled WGS sequence"/>
</dbReference>
<evidence type="ECO:0000313" key="3">
    <source>
        <dbReference type="Proteomes" id="UP000660675"/>
    </source>
</evidence>
<accession>A0ABQ2WBE3</accession>
<feature type="region of interest" description="Disordered" evidence="1">
    <location>
        <begin position="1"/>
        <end position="25"/>
    </location>
</feature>
<sequence>MTSETPSRQPRRPRAVPSPASSPESDIVYDDILNLLGEQLGATAQDTTPARTAKRKLKGVTFEYEDDPRSVHSFAGGAGYSLASNWFTQLLPQLFIANGITKSQLCVFLYVAGGQRPGTGIAEYTQQEITDGLNGLAAKKPGAKKITRPTVNRAVRTLCEYKWLESAGNGRIRLNVTLWFQGNSAAQHEVLAQIAADHDDDPSAFPHRIGPEMVHHQEALDLNLDGEVPEPVRRKRTG</sequence>
<keyword evidence="3" id="KW-1185">Reference proteome</keyword>
<protein>
    <recommendedName>
        <fullName evidence="4">MarR family transcriptional regulator</fullName>
    </recommendedName>
</protein>